<feature type="domain" description="G" evidence="9">
    <location>
        <begin position="236"/>
        <end position="321"/>
    </location>
</feature>
<dbReference type="SUPFAM" id="SSF116878">
    <property type="entry name" value="TrmE connector domain"/>
    <property type="match status" value="1"/>
</dbReference>
<evidence type="ECO:0000259" key="11">
    <source>
        <dbReference type="Pfam" id="PF12631"/>
    </source>
</evidence>
<dbReference type="InterPro" id="IPR006073">
    <property type="entry name" value="GTP-bd"/>
</dbReference>
<feature type="binding site" evidence="7">
    <location>
        <position position="40"/>
    </location>
    <ligand>
        <name>(6S)-5-formyl-5,6,7,8-tetrahydrofolate</name>
        <dbReference type="ChEBI" id="CHEBI:57457"/>
    </ligand>
</feature>
<keyword evidence="7" id="KW-0963">Cytoplasm</keyword>
<dbReference type="InterPro" id="IPR004520">
    <property type="entry name" value="GTPase_MnmE"/>
</dbReference>
<dbReference type="InterPro" id="IPR027417">
    <property type="entry name" value="P-loop_NTPase"/>
</dbReference>
<evidence type="ECO:0000256" key="7">
    <source>
        <dbReference type="HAMAP-Rule" id="MF_00379"/>
    </source>
</evidence>
<dbReference type="GO" id="GO:0003924">
    <property type="term" value="F:GTPase activity"/>
    <property type="evidence" value="ECO:0007669"/>
    <property type="project" value="UniProtKB-UniRule"/>
</dbReference>
<organism evidence="12 13">
    <name type="scientific">Thermohalobaculum xanthum</name>
    <dbReference type="NCBI Taxonomy" id="2753746"/>
    <lineage>
        <taxon>Bacteria</taxon>
        <taxon>Pseudomonadati</taxon>
        <taxon>Pseudomonadota</taxon>
        <taxon>Alphaproteobacteria</taxon>
        <taxon>Rhodobacterales</taxon>
        <taxon>Paracoccaceae</taxon>
        <taxon>Thermohalobaculum</taxon>
    </lineage>
</organism>
<dbReference type="EC" id="3.6.-.-" evidence="7"/>
<feature type="binding site" evidence="7">
    <location>
        <position position="452"/>
    </location>
    <ligand>
        <name>(6S)-5-formyl-5,6,7,8-tetrahydrofolate</name>
        <dbReference type="ChEBI" id="CHEBI:57457"/>
    </ligand>
</feature>
<dbReference type="NCBIfam" id="TIGR00450">
    <property type="entry name" value="mnmE_trmE_thdF"/>
    <property type="match status" value="1"/>
</dbReference>
<keyword evidence="7" id="KW-0460">Magnesium</keyword>
<dbReference type="CDD" id="cd14858">
    <property type="entry name" value="TrmE_N"/>
    <property type="match status" value="1"/>
</dbReference>
<dbReference type="GO" id="GO:0002098">
    <property type="term" value="P:tRNA wobble uridine modification"/>
    <property type="evidence" value="ECO:0007669"/>
    <property type="project" value="TreeGrafter"/>
</dbReference>
<dbReference type="GO" id="GO:0030488">
    <property type="term" value="P:tRNA methylation"/>
    <property type="evidence" value="ECO:0007669"/>
    <property type="project" value="TreeGrafter"/>
</dbReference>
<dbReference type="CDD" id="cd04164">
    <property type="entry name" value="trmE"/>
    <property type="match status" value="1"/>
</dbReference>
<dbReference type="InterPro" id="IPR027368">
    <property type="entry name" value="MnmE_dom2"/>
</dbReference>
<dbReference type="NCBIfam" id="TIGR00231">
    <property type="entry name" value="small_GTP"/>
    <property type="match status" value="1"/>
</dbReference>
<keyword evidence="7" id="KW-0479">Metal-binding</keyword>
<dbReference type="InterPro" id="IPR018948">
    <property type="entry name" value="GTP-bd_TrmE_N"/>
</dbReference>
<sequence length="452" mass="48111">MLLGASRSRSECVSTGISDDGATIFALATPPGVGGIAVLRVSGPGADEALSRLTQRALPAPRQATLRRLRDAEGALLDEALVLRFAADASFTGEPVVEFHCHGGRAVVARLLDVLGGMAGLRPAEAGEFTRRAVLNGRLDLAEVEALGDLISAETERQRQLAAAGFGGALHRRAEAWRDRLLDILARVEITIDWADEEVPSDLDAELAQELDALAGEFDRELSASHGLERLREGFTVAILGAPNCGKSSFINYLAGREAAIASPHPGTTRDVIELRYDLRGLPVTFLDMAGLRETQDPVERIGVDRAVARGSAADLRLHFSAPDVADIALPGTLWREGDIGVRTKADLGAGSGDHAISVVTGEGIRPLLDAIHDRLSGRIPCDGVTSHARQRAALAAAREALCRARKQLSSGEPELIAEDLRGTLTELGRMVGRVGVEDMLDRVFSRFCVGK</sequence>
<comment type="function">
    <text evidence="7">Exhibits a very high intrinsic GTPase hydrolysis rate. Involved in the addition of a carboxymethylaminomethyl (cmnm) group at the wobble position (U34) of certain tRNAs, forming tRNA-cmnm(5)s(2)U34.</text>
</comment>
<feature type="binding site" evidence="7">
    <location>
        <position position="138"/>
    </location>
    <ligand>
        <name>(6S)-5-formyl-5,6,7,8-tetrahydrofolate</name>
        <dbReference type="ChEBI" id="CHEBI:57457"/>
    </ligand>
</feature>
<feature type="domain" description="GTP-binding protein TrmE N-terminal" evidence="10">
    <location>
        <begin position="23"/>
        <end position="138"/>
    </location>
</feature>
<dbReference type="SUPFAM" id="SSF52540">
    <property type="entry name" value="P-loop containing nucleoside triphosphate hydrolases"/>
    <property type="match status" value="1"/>
</dbReference>
<dbReference type="Pfam" id="PF01926">
    <property type="entry name" value="MMR_HSR1"/>
    <property type="match status" value="1"/>
</dbReference>
<keyword evidence="13" id="KW-1185">Reference proteome</keyword>
<keyword evidence="6 7" id="KW-0342">GTP-binding</keyword>
<evidence type="ECO:0000256" key="3">
    <source>
        <dbReference type="ARBA" id="ARBA00022741"/>
    </source>
</evidence>
<evidence type="ECO:0000256" key="8">
    <source>
        <dbReference type="RuleBase" id="RU003313"/>
    </source>
</evidence>
<dbReference type="GO" id="GO:0005737">
    <property type="term" value="C:cytoplasm"/>
    <property type="evidence" value="ECO:0007669"/>
    <property type="project" value="UniProtKB-SubCell"/>
</dbReference>
<comment type="subunit">
    <text evidence="7">Homodimer. Heterotetramer of two MnmE and two MnmG subunits.</text>
</comment>
<feature type="binding site" evidence="7">
    <location>
        <position position="269"/>
    </location>
    <ligand>
        <name>Mg(2+)</name>
        <dbReference type="ChEBI" id="CHEBI:18420"/>
    </ligand>
</feature>
<keyword evidence="5 7" id="KW-0630">Potassium</keyword>
<evidence type="ECO:0000256" key="1">
    <source>
        <dbReference type="ARBA" id="ARBA00011043"/>
    </source>
</evidence>
<evidence type="ECO:0000256" key="2">
    <source>
        <dbReference type="ARBA" id="ARBA00022694"/>
    </source>
</evidence>
<evidence type="ECO:0000256" key="4">
    <source>
        <dbReference type="ARBA" id="ARBA00022801"/>
    </source>
</evidence>
<reference evidence="12" key="1">
    <citation type="submission" date="2020-12" db="EMBL/GenBank/DDBJ databases">
        <title>Bacterial taxonomy.</title>
        <authorList>
            <person name="Pan X."/>
        </authorList>
    </citation>
    <scope>NUCLEOTIDE SEQUENCE</scope>
    <source>
        <strain evidence="12">M0105</strain>
    </source>
</reference>
<evidence type="ECO:0000313" key="12">
    <source>
        <dbReference type="EMBL" id="MBK0400529.1"/>
    </source>
</evidence>
<comment type="cofactor">
    <cofactor evidence="7">
        <name>K(+)</name>
        <dbReference type="ChEBI" id="CHEBI:29103"/>
    </cofactor>
    <text evidence="7">Binds 1 potassium ion per subunit.</text>
</comment>
<dbReference type="Pfam" id="PF10396">
    <property type="entry name" value="TrmE_N"/>
    <property type="match status" value="1"/>
</dbReference>
<dbReference type="InterPro" id="IPR031168">
    <property type="entry name" value="G_TrmE"/>
</dbReference>
<feature type="binding site" evidence="7">
    <location>
        <position position="248"/>
    </location>
    <ligand>
        <name>Mg(2+)</name>
        <dbReference type="ChEBI" id="CHEBI:18420"/>
    </ligand>
</feature>
<accession>A0A8J7M917</accession>
<protein>
    <recommendedName>
        <fullName evidence="7">tRNA modification GTPase MnmE</fullName>
        <ecNumber evidence="7">3.6.-.-</ecNumber>
    </recommendedName>
</protein>
<dbReference type="GO" id="GO:0046872">
    <property type="term" value="F:metal ion binding"/>
    <property type="evidence" value="ECO:0007669"/>
    <property type="project" value="UniProtKB-KW"/>
</dbReference>
<dbReference type="FunFam" id="3.30.1360.120:FF:000007">
    <property type="entry name" value="tRNA modification GTPase GTPBP3, mitochondrial"/>
    <property type="match status" value="1"/>
</dbReference>
<dbReference type="Gene3D" id="1.20.120.430">
    <property type="entry name" value="tRNA modification GTPase MnmE domain 2"/>
    <property type="match status" value="1"/>
</dbReference>
<dbReference type="AlphaFoldDB" id="A0A8J7M917"/>
<comment type="caution">
    <text evidence="12">The sequence shown here is derived from an EMBL/GenBank/DDBJ whole genome shotgun (WGS) entry which is preliminary data.</text>
</comment>
<evidence type="ECO:0000313" key="13">
    <source>
        <dbReference type="Proteomes" id="UP000655420"/>
    </source>
</evidence>
<dbReference type="InterPro" id="IPR027266">
    <property type="entry name" value="TrmE/GcvT-like"/>
</dbReference>
<dbReference type="Pfam" id="PF12631">
    <property type="entry name" value="MnmE_helical"/>
    <property type="match status" value="1"/>
</dbReference>
<feature type="binding site" evidence="7">
    <location>
        <position position="98"/>
    </location>
    <ligand>
        <name>(6S)-5-formyl-5,6,7,8-tetrahydrofolate</name>
        <dbReference type="ChEBI" id="CHEBI:57457"/>
    </ligand>
</feature>
<evidence type="ECO:0000259" key="9">
    <source>
        <dbReference type="Pfam" id="PF01926"/>
    </source>
</evidence>
<dbReference type="Gene3D" id="3.30.1360.120">
    <property type="entry name" value="Probable tRNA modification gtpase trme, domain 1"/>
    <property type="match status" value="1"/>
</dbReference>
<feature type="binding site" evidence="7">
    <location>
        <begin position="263"/>
        <end position="269"/>
    </location>
    <ligand>
        <name>GTP</name>
        <dbReference type="ChEBI" id="CHEBI:37565"/>
    </ligand>
</feature>
<keyword evidence="4 7" id="KW-0378">Hydrolase</keyword>
<evidence type="ECO:0000259" key="10">
    <source>
        <dbReference type="Pfam" id="PF10396"/>
    </source>
</evidence>
<proteinExistence type="inferred from homology"/>
<feature type="domain" description="MnmE helical" evidence="11">
    <location>
        <begin position="141"/>
        <end position="449"/>
    </location>
</feature>
<keyword evidence="2 7" id="KW-0819">tRNA processing</keyword>
<dbReference type="InterPro" id="IPR025867">
    <property type="entry name" value="MnmE_helical"/>
</dbReference>
<keyword evidence="3 7" id="KW-0547">Nucleotide-binding</keyword>
<comment type="subcellular location">
    <subcellularLocation>
        <location evidence="7">Cytoplasm</location>
    </subcellularLocation>
</comment>
<gene>
    <name evidence="7 12" type="primary">mnmE</name>
    <name evidence="7" type="synonym">trmE</name>
    <name evidence="12" type="ORF">H0I76_15115</name>
</gene>
<comment type="caution">
    <text evidence="7">Lacks conserved residue(s) required for the propagation of feature annotation.</text>
</comment>
<evidence type="ECO:0000256" key="5">
    <source>
        <dbReference type="ARBA" id="ARBA00022958"/>
    </source>
</evidence>
<dbReference type="Gene3D" id="3.40.50.300">
    <property type="entry name" value="P-loop containing nucleotide triphosphate hydrolases"/>
    <property type="match status" value="1"/>
</dbReference>
<comment type="similarity">
    <text evidence="1 7 8">Belongs to the TRAFAC class TrmE-Era-EngA-EngB-Septin-like GTPase superfamily. TrmE GTPase family.</text>
</comment>
<dbReference type="NCBIfam" id="NF003661">
    <property type="entry name" value="PRK05291.1-3"/>
    <property type="match status" value="1"/>
</dbReference>
<dbReference type="EMBL" id="JAEHHL010000009">
    <property type="protein sequence ID" value="MBK0400529.1"/>
    <property type="molecule type" value="Genomic_DNA"/>
</dbReference>
<dbReference type="PANTHER" id="PTHR42714:SF2">
    <property type="entry name" value="TRNA MODIFICATION GTPASE GTPBP3, MITOCHONDRIAL"/>
    <property type="match status" value="1"/>
</dbReference>
<dbReference type="Proteomes" id="UP000655420">
    <property type="component" value="Unassembled WGS sequence"/>
</dbReference>
<dbReference type="InterPro" id="IPR005225">
    <property type="entry name" value="Small_GTP-bd"/>
</dbReference>
<dbReference type="GO" id="GO:0005525">
    <property type="term" value="F:GTP binding"/>
    <property type="evidence" value="ECO:0007669"/>
    <property type="project" value="UniProtKB-UniRule"/>
</dbReference>
<evidence type="ECO:0000256" key="6">
    <source>
        <dbReference type="ARBA" id="ARBA00023134"/>
    </source>
</evidence>
<name>A0A8J7M917_9RHOB</name>
<dbReference type="HAMAP" id="MF_00379">
    <property type="entry name" value="GTPase_MnmE"/>
    <property type="match status" value="1"/>
</dbReference>
<dbReference type="SUPFAM" id="SSF103025">
    <property type="entry name" value="Folate-binding domain"/>
    <property type="match status" value="1"/>
</dbReference>
<dbReference type="PANTHER" id="PTHR42714">
    <property type="entry name" value="TRNA MODIFICATION GTPASE GTPBP3"/>
    <property type="match status" value="1"/>
</dbReference>